<sequence length="93" mass="10772">MMENLYLETENGNVPLQEEIIEKYHLRKGTKSPFTSNRIVGKNGEFFMEPDPEYYEYEELKSEGFHDDGIDQMDHGFEVSTSEMIDIAQGVDS</sequence>
<evidence type="ECO:0000313" key="1">
    <source>
        <dbReference type="EMBL" id="MBR0599970.1"/>
    </source>
</evidence>
<accession>A0A8J7W6A9</accession>
<name>A0A8J7W6A9_9FIRM</name>
<dbReference type="EMBL" id="JAGSND010000019">
    <property type="protein sequence ID" value="MBR0599970.1"/>
    <property type="molecule type" value="Genomic_DNA"/>
</dbReference>
<protein>
    <submittedName>
        <fullName evidence="1">Uncharacterized protein</fullName>
    </submittedName>
</protein>
<proteinExistence type="predicted"/>
<dbReference type="Proteomes" id="UP000675664">
    <property type="component" value="Unassembled WGS sequence"/>
</dbReference>
<keyword evidence="2" id="KW-1185">Reference proteome</keyword>
<organism evidence="1 2">
    <name type="scientific">Sinanaerobacter chloroacetimidivorans</name>
    <dbReference type="NCBI Taxonomy" id="2818044"/>
    <lineage>
        <taxon>Bacteria</taxon>
        <taxon>Bacillati</taxon>
        <taxon>Bacillota</taxon>
        <taxon>Clostridia</taxon>
        <taxon>Peptostreptococcales</taxon>
        <taxon>Anaerovoracaceae</taxon>
        <taxon>Sinanaerobacter</taxon>
    </lineage>
</organism>
<gene>
    <name evidence="1" type="ORF">KCX82_18975</name>
</gene>
<reference evidence="1" key="1">
    <citation type="submission" date="2021-04" db="EMBL/GenBank/DDBJ databases">
        <title>Sinoanaerobacter chloroacetimidivorans sp. nov., an obligate anaerobic bacterium isolated from anaerobic sludge.</title>
        <authorList>
            <person name="Bao Y."/>
        </authorList>
    </citation>
    <scope>NUCLEOTIDE SEQUENCE</scope>
    <source>
        <strain evidence="1">BAD-6</strain>
    </source>
</reference>
<dbReference type="AlphaFoldDB" id="A0A8J7W6A9"/>
<evidence type="ECO:0000313" key="2">
    <source>
        <dbReference type="Proteomes" id="UP000675664"/>
    </source>
</evidence>
<comment type="caution">
    <text evidence="1">The sequence shown here is derived from an EMBL/GenBank/DDBJ whole genome shotgun (WGS) entry which is preliminary data.</text>
</comment>
<reference evidence="1" key="2">
    <citation type="submission" date="2021-04" db="EMBL/GenBank/DDBJ databases">
        <authorList>
            <person name="Liu J."/>
        </authorList>
    </citation>
    <scope>NUCLEOTIDE SEQUENCE</scope>
    <source>
        <strain evidence="1">BAD-6</strain>
    </source>
</reference>